<protein>
    <recommendedName>
        <fullName evidence="3">Carboxylesterase type B domain-containing protein</fullName>
    </recommendedName>
</protein>
<gene>
    <name evidence="4" type="ORF">METZ01_LOCUS304095</name>
</gene>
<evidence type="ECO:0000256" key="1">
    <source>
        <dbReference type="ARBA" id="ARBA00005964"/>
    </source>
</evidence>
<evidence type="ECO:0000313" key="4">
    <source>
        <dbReference type="EMBL" id="SVC51241.1"/>
    </source>
</evidence>
<dbReference type="PROSITE" id="PS51257">
    <property type="entry name" value="PROKAR_LIPOPROTEIN"/>
    <property type="match status" value="1"/>
</dbReference>
<dbReference type="InterPro" id="IPR002018">
    <property type="entry name" value="CarbesteraseB"/>
</dbReference>
<dbReference type="PROSITE" id="PS00941">
    <property type="entry name" value="CARBOXYLESTERASE_B_2"/>
    <property type="match status" value="1"/>
</dbReference>
<evidence type="ECO:0000256" key="2">
    <source>
        <dbReference type="ARBA" id="ARBA00022801"/>
    </source>
</evidence>
<dbReference type="PROSITE" id="PS00122">
    <property type="entry name" value="CARBOXYLESTERASE_B_1"/>
    <property type="match status" value="1"/>
</dbReference>
<comment type="similarity">
    <text evidence="1">Belongs to the type-B carboxylesterase/lipase family.</text>
</comment>
<keyword evidence="2" id="KW-0378">Hydrolase</keyword>
<organism evidence="4">
    <name type="scientific">marine metagenome</name>
    <dbReference type="NCBI Taxonomy" id="408172"/>
    <lineage>
        <taxon>unclassified sequences</taxon>
        <taxon>metagenomes</taxon>
        <taxon>ecological metagenomes</taxon>
    </lineage>
</organism>
<dbReference type="InterPro" id="IPR019819">
    <property type="entry name" value="Carboxylesterase_B_CS"/>
</dbReference>
<feature type="non-terminal residue" evidence="4">
    <location>
        <position position="234"/>
    </location>
</feature>
<dbReference type="Pfam" id="PF00135">
    <property type="entry name" value="COesterase"/>
    <property type="match status" value="1"/>
</dbReference>
<dbReference type="InterPro" id="IPR019826">
    <property type="entry name" value="Carboxylesterase_B_AS"/>
</dbReference>
<dbReference type="EMBL" id="UINC01095280">
    <property type="protein sequence ID" value="SVC51241.1"/>
    <property type="molecule type" value="Genomic_DNA"/>
</dbReference>
<dbReference type="AlphaFoldDB" id="A0A382MV88"/>
<dbReference type="GO" id="GO:0016787">
    <property type="term" value="F:hydrolase activity"/>
    <property type="evidence" value="ECO:0007669"/>
    <property type="project" value="UniProtKB-KW"/>
</dbReference>
<accession>A0A382MV88</accession>
<reference evidence="4" key="1">
    <citation type="submission" date="2018-05" db="EMBL/GenBank/DDBJ databases">
        <authorList>
            <person name="Lanie J.A."/>
            <person name="Ng W.-L."/>
            <person name="Kazmierczak K.M."/>
            <person name="Andrzejewski T.M."/>
            <person name="Davidsen T.M."/>
            <person name="Wayne K.J."/>
            <person name="Tettelin H."/>
            <person name="Glass J.I."/>
            <person name="Rusch D."/>
            <person name="Podicherti R."/>
            <person name="Tsui H.-C.T."/>
            <person name="Winkler M.E."/>
        </authorList>
    </citation>
    <scope>NUCLEOTIDE SEQUENCE</scope>
</reference>
<dbReference type="InterPro" id="IPR050309">
    <property type="entry name" value="Type-B_Carboxylest/Lipase"/>
</dbReference>
<proteinExistence type="inferred from homology"/>
<dbReference type="Gene3D" id="3.40.50.1820">
    <property type="entry name" value="alpha/beta hydrolase"/>
    <property type="match status" value="1"/>
</dbReference>
<evidence type="ECO:0000259" key="3">
    <source>
        <dbReference type="Pfam" id="PF00135"/>
    </source>
</evidence>
<sequence>MRILLLWGLVSLLLQGCDQTNPDTLRNLKQGSATGSDEGTSFNWKGIPFAQPPTGELRWLAPRKASPWQGTLSARNFREACFQPGGIFGASEQEWLGSEDCLYLNVWSPAFTPEEAKIRKLPVMMWIHGGANVIGSAETYDPSQLVEKHQVIVVTVQYRMSSLGWFRHPAFRQQGTSLADQSGNYGTLDTIMALTWIQENIASFGGNANNVTVFGESAGGHNVIALFASPLASG</sequence>
<dbReference type="InterPro" id="IPR029058">
    <property type="entry name" value="AB_hydrolase_fold"/>
</dbReference>
<name>A0A382MV88_9ZZZZ</name>
<dbReference type="PANTHER" id="PTHR11559">
    <property type="entry name" value="CARBOXYLESTERASE"/>
    <property type="match status" value="1"/>
</dbReference>
<dbReference type="SUPFAM" id="SSF53474">
    <property type="entry name" value="alpha/beta-Hydrolases"/>
    <property type="match status" value="1"/>
</dbReference>
<feature type="domain" description="Carboxylesterase type B" evidence="3">
    <location>
        <begin position="30"/>
        <end position="233"/>
    </location>
</feature>